<keyword evidence="2" id="KW-0813">Transport</keyword>
<dbReference type="AlphaFoldDB" id="A0A172QTP3"/>
<dbReference type="GO" id="GO:0005886">
    <property type="term" value="C:plasma membrane"/>
    <property type="evidence" value="ECO:0007669"/>
    <property type="project" value="UniProtKB-SubCell"/>
</dbReference>
<dbReference type="InterPro" id="IPR017871">
    <property type="entry name" value="ABC_transporter-like_CS"/>
</dbReference>
<keyword evidence="3" id="KW-1003">Cell membrane</keyword>
<evidence type="ECO:0000256" key="6">
    <source>
        <dbReference type="ARBA" id="ARBA00022967"/>
    </source>
</evidence>
<dbReference type="GO" id="GO:0046677">
    <property type="term" value="P:response to antibiotic"/>
    <property type="evidence" value="ECO:0007669"/>
    <property type="project" value="UniProtKB-KW"/>
</dbReference>
<organism evidence="10 11">
    <name type="scientific">Corynebacterium crudilactis</name>
    <dbReference type="NCBI Taxonomy" id="1652495"/>
    <lineage>
        <taxon>Bacteria</taxon>
        <taxon>Bacillati</taxon>
        <taxon>Actinomycetota</taxon>
        <taxon>Actinomycetes</taxon>
        <taxon>Mycobacteriales</taxon>
        <taxon>Corynebacteriaceae</taxon>
        <taxon>Corynebacterium</taxon>
    </lineage>
</organism>
<dbReference type="RefSeq" id="WP_066565797.1">
    <property type="nucleotide sequence ID" value="NZ_CP015622.1"/>
</dbReference>
<dbReference type="InterPro" id="IPR003439">
    <property type="entry name" value="ABC_transporter-like_ATP-bd"/>
</dbReference>
<protein>
    <submittedName>
        <fullName evidence="10">Spermidine/putrescine ABC transporter ATP-binding protein</fullName>
    </submittedName>
</protein>
<dbReference type="Pfam" id="PF00005">
    <property type="entry name" value="ABC_tran"/>
    <property type="match status" value="1"/>
</dbReference>
<keyword evidence="7" id="KW-0472">Membrane</keyword>
<evidence type="ECO:0000256" key="7">
    <source>
        <dbReference type="ARBA" id="ARBA00023136"/>
    </source>
</evidence>
<keyword evidence="4" id="KW-0547">Nucleotide-binding</keyword>
<sequence length="338" mass="36631">MTSDFLASSSDFRATDGTLNALRTSPLDDPAIVVNNVVKRFGDKDAVAGISFEVQRGQVLALLGPNGAGKTTTIEMCEGFLAPTSGSISVLGLNPATEPDQVRRRIGIMLQGGGSYSGIRVLEMLKLAASYNDNPHDPEWLLDLVGLREQRKTTYRRLSGGQQQRLSLALALIGRPEIIFLDEPTAGMDAQSRNMVWELINDLRRDGVTVVLTTHLMDEAEALADHVIIVANGQILASGTPDELTTQREHRVATISLETTTPLDLDKLATDLADLGELEARANRPLHYSLRTQQATPASLASITAAIAKQNVLIRSLDTGHRSLEDVFLDITGKELRS</sequence>
<reference evidence="10 11" key="1">
    <citation type="submission" date="2016-05" db="EMBL/GenBank/DDBJ databases">
        <title>Complete genome sequence of Corynebacterium crudilactis, a new Corynebacterium species isolated from raw cow's milk.</title>
        <authorList>
            <person name="Christian R."/>
            <person name="Zimmermann J."/>
            <person name="Lipski A."/>
            <person name="Kalinowski J."/>
        </authorList>
    </citation>
    <scope>NUCLEOTIDE SEQUENCE [LARGE SCALE GENOMIC DNA]</scope>
    <source>
        <strain evidence="10 11">JZ16</strain>
    </source>
</reference>
<dbReference type="GO" id="GO:0005524">
    <property type="term" value="F:ATP binding"/>
    <property type="evidence" value="ECO:0007669"/>
    <property type="project" value="UniProtKB-KW"/>
</dbReference>
<dbReference type="InterPro" id="IPR050763">
    <property type="entry name" value="ABC_transporter_ATP-binding"/>
</dbReference>
<proteinExistence type="predicted"/>
<dbReference type="STRING" id="1652495.ccrud_07585"/>
<gene>
    <name evidence="10" type="ORF">ccrud_07585</name>
</gene>
<keyword evidence="5 10" id="KW-0067">ATP-binding</keyword>
<dbReference type="SMART" id="SM00382">
    <property type="entry name" value="AAA"/>
    <property type="match status" value="1"/>
</dbReference>
<evidence type="ECO:0000256" key="5">
    <source>
        <dbReference type="ARBA" id="ARBA00022840"/>
    </source>
</evidence>
<evidence type="ECO:0000256" key="3">
    <source>
        <dbReference type="ARBA" id="ARBA00022475"/>
    </source>
</evidence>
<comment type="subcellular location">
    <subcellularLocation>
        <location evidence="1">Cell membrane</location>
        <topology evidence="1">Peripheral membrane protein</topology>
    </subcellularLocation>
</comment>
<evidence type="ECO:0000313" key="10">
    <source>
        <dbReference type="EMBL" id="ANE04079.1"/>
    </source>
</evidence>
<dbReference type="PANTHER" id="PTHR42711">
    <property type="entry name" value="ABC TRANSPORTER ATP-BINDING PROTEIN"/>
    <property type="match status" value="1"/>
</dbReference>
<dbReference type="GO" id="GO:0055085">
    <property type="term" value="P:transmembrane transport"/>
    <property type="evidence" value="ECO:0007669"/>
    <property type="project" value="UniProtKB-ARBA"/>
</dbReference>
<evidence type="ECO:0000256" key="2">
    <source>
        <dbReference type="ARBA" id="ARBA00022448"/>
    </source>
</evidence>
<dbReference type="SUPFAM" id="SSF52540">
    <property type="entry name" value="P-loop containing nucleoside triphosphate hydrolases"/>
    <property type="match status" value="1"/>
</dbReference>
<dbReference type="InterPro" id="IPR027417">
    <property type="entry name" value="P-loop_NTPase"/>
</dbReference>
<keyword evidence="11" id="KW-1185">Reference proteome</keyword>
<keyword evidence="6" id="KW-1278">Translocase</keyword>
<keyword evidence="8" id="KW-0046">Antibiotic resistance</keyword>
<evidence type="ECO:0000256" key="1">
    <source>
        <dbReference type="ARBA" id="ARBA00004202"/>
    </source>
</evidence>
<evidence type="ECO:0000256" key="4">
    <source>
        <dbReference type="ARBA" id="ARBA00022741"/>
    </source>
</evidence>
<dbReference type="EMBL" id="CP015622">
    <property type="protein sequence ID" value="ANE04079.1"/>
    <property type="molecule type" value="Genomic_DNA"/>
</dbReference>
<dbReference type="PROSITE" id="PS00211">
    <property type="entry name" value="ABC_TRANSPORTER_1"/>
    <property type="match status" value="1"/>
</dbReference>
<accession>A0A172QTP3</accession>
<dbReference type="CDD" id="cd03230">
    <property type="entry name" value="ABC_DR_subfamily_A"/>
    <property type="match status" value="1"/>
</dbReference>
<evidence type="ECO:0000259" key="9">
    <source>
        <dbReference type="PROSITE" id="PS50893"/>
    </source>
</evidence>
<dbReference type="PROSITE" id="PS50893">
    <property type="entry name" value="ABC_TRANSPORTER_2"/>
    <property type="match status" value="1"/>
</dbReference>
<name>A0A172QTP3_9CORY</name>
<dbReference type="InterPro" id="IPR003593">
    <property type="entry name" value="AAA+_ATPase"/>
</dbReference>
<dbReference type="KEGG" id="ccjz:ccrud_07585"/>
<evidence type="ECO:0000313" key="11">
    <source>
        <dbReference type="Proteomes" id="UP000076929"/>
    </source>
</evidence>
<evidence type="ECO:0000256" key="8">
    <source>
        <dbReference type="ARBA" id="ARBA00023251"/>
    </source>
</evidence>
<feature type="domain" description="ABC transporter" evidence="9">
    <location>
        <begin position="32"/>
        <end position="257"/>
    </location>
</feature>
<dbReference type="FunFam" id="3.40.50.300:FF:000589">
    <property type="entry name" value="ABC transporter, ATP-binding subunit"/>
    <property type="match status" value="1"/>
</dbReference>
<dbReference type="Proteomes" id="UP000076929">
    <property type="component" value="Chromosome"/>
</dbReference>
<dbReference type="Gene3D" id="3.40.50.300">
    <property type="entry name" value="P-loop containing nucleotide triphosphate hydrolases"/>
    <property type="match status" value="1"/>
</dbReference>
<dbReference type="GO" id="GO:0016887">
    <property type="term" value="F:ATP hydrolysis activity"/>
    <property type="evidence" value="ECO:0007669"/>
    <property type="project" value="InterPro"/>
</dbReference>
<dbReference type="PANTHER" id="PTHR42711:SF16">
    <property type="entry name" value="ABC TRANSPORTER ATP-BINDING PROTEIN"/>
    <property type="match status" value="1"/>
</dbReference>
<dbReference type="OrthoDB" id="9804819at2"/>